<comment type="caution">
    <text evidence="1">The sequence shown here is derived from an EMBL/GenBank/DDBJ whole genome shotgun (WGS) entry which is preliminary data.</text>
</comment>
<proteinExistence type="predicted"/>
<evidence type="ECO:0000313" key="2">
    <source>
        <dbReference type="Proteomes" id="UP001501476"/>
    </source>
</evidence>
<organism evidence="1 2">
    <name type="scientific">Methylophaga marina</name>
    <dbReference type="NCBI Taxonomy" id="45495"/>
    <lineage>
        <taxon>Bacteria</taxon>
        <taxon>Pseudomonadati</taxon>
        <taxon>Pseudomonadota</taxon>
        <taxon>Gammaproteobacteria</taxon>
        <taxon>Thiotrichales</taxon>
        <taxon>Piscirickettsiaceae</taxon>
        <taxon>Methylophaga</taxon>
    </lineage>
</organism>
<reference evidence="1 2" key="1">
    <citation type="journal article" date="2019" name="Int. J. Syst. Evol. Microbiol.">
        <title>The Global Catalogue of Microorganisms (GCM) 10K type strain sequencing project: providing services to taxonomists for standard genome sequencing and annotation.</title>
        <authorList>
            <consortium name="The Broad Institute Genomics Platform"/>
            <consortium name="The Broad Institute Genome Sequencing Center for Infectious Disease"/>
            <person name="Wu L."/>
            <person name="Ma J."/>
        </authorList>
    </citation>
    <scope>NUCLEOTIDE SEQUENCE [LARGE SCALE GENOMIC DNA]</scope>
    <source>
        <strain evidence="1 2">JCM 6886</strain>
    </source>
</reference>
<gene>
    <name evidence="1" type="ORF">GCM10008964_07260</name>
</gene>
<dbReference type="EMBL" id="BAAADG010000003">
    <property type="protein sequence ID" value="GAA0218245.1"/>
    <property type="molecule type" value="Genomic_DNA"/>
</dbReference>
<sequence>MLNQPALAQNNLSKKPVIPDSIVGKYLIYKSGSVTSFAQKKTWLITYKDEFYVYSRKGTSGTSARETYNCRVMLTMSDKR</sequence>
<protein>
    <submittedName>
        <fullName evidence="1">Uncharacterized protein</fullName>
    </submittedName>
</protein>
<dbReference type="Proteomes" id="UP001501476">
    <property type="component" value="Unassembled WGS sequence"/>
</dbReference>
<keyword evidence="2" id="KW-1185">Reference proteome</keyword>
<name>A0ABN0TCK0_9GAMM</name>
<accession>A0ABN0TCK0</accession>
<evidence type="ECO:0000313" key="1">
    <source>
        <dbReference type="EMBL" id="GAA0218245.1"/>
    </source>
</evidence>